<evidence type="ECO:0000259" key="2">
    <source>
        <dbReference type="Pfam" id="PF02829"/>
    </source>
</evidence>
<protein>
    <recommendedName>
        <fullName evidence="6">Transcriptional regulator</fullName>
    </recommendedName>
</protein>
<dbReference type="InterPro" id="IPR026043">
    <property type="entry name" value="NadR"/>
</dbReference>
<dbReference type="Gene3D" id="1.10.10.10">
    <property type="entry name" value="Winged helix-like DNA-binding domain superfamily/Winged helix DNA-binding domain"/>
    <property type="match status" value="1"/>
</dbReference>
<dbReference type="InterPro" id="IPR013196">
    <property type="entry name" value="HTH_11"/>
</dbReference>
<gene>
    <name evidence="4" type="ORF">B0H94_107138</name>
</gene>
<organism evidence="4 5">
    <name type="scientific">Salsuginibacillus halophilus</name>
    <dbReference type="NCBI Taxonomy" id="517424"/>
    <lineage>
        <taxon>Bacteria</taxon>
        <taxon>Bacillati</taxon>
        <taxon>Bacillota</taxon>
        <taxon>Bacilli</taxon>
        <taxon>Bacillales</taxon>
        <taxon>Bacillaceae</taxon>
        <taxon>Salsuginibacillus</taxon>
    </lineage>
</organism>
<dbReference type="InterPro" id="IPR036390">
    <property type="entry name" value="WH_DNA-bd_sf"/>
</dbReference>
<accession>A0A2P8HFZ8</accession>
<proteinExistence type="predicted"/>
<evidence type="ECO:0000313" key="5">
    <source>
        <dbReference type="Proteomes" id="UP000242310"/>
    </source>
</evidence>
<evidence type="ECO:0000313" key="4">
    <source>
        <dbReference type="EMBL" id="PSL45133.1"/>
    </source>
</evidence>
<feature type="binding site" evidence="1">
    <location>
        <position position="86"/>
    </location>
    <ligand>
        <name>Ni(2+)</name>
        <dbReference type="ChEBI" id="CHEBI:49786"/>
    </ligand>
</feature>
<keyword evidence="5" id="KW-1185">Reference proteome</keyword>
<dbReference type="Pfam" id="PF08279">
    <property type="entry name" value="HTH_11"/>
    <property type="match status" value="1"/>
</dbReference>
<dbReference type="AlphaFoldDB" id="A0A2P8HFZ8"/>
<dbReference type="SUPFAM" id="SSF75500">
    <property type="entry name" value="Putative transcriptional regulator TM1602, C-terminal domain"/>
    <property type="match status" value="1"/>
</dbReference>
<dbReference type="PANTHER" id="PTHR40068">
    <property type="entry name" value="TRANSCRIPTION REPRESSOR NIAR-RELATED"/>
    <property type="match status" value="1"/>
</dbReference>
<dbReference type="Pfam" id="PF02829">
    <property type="entry name" value="3H"/>
    <property type="match status" value="1"/>
</dbReference>
<evidence type="ECO:0008006" key="6">
    <source>
        <dbReference type="Google" id="ProtNLM"/>
    </source>
</evidence>
<name>A0A2P8HFZ8_9BACI</name>
<dbReference type="Proteomes" id="UP000242310">
    <property type="component" value="Unassembled WGS sequence"/>
</dbReference>
<comment type="caution">
    <text evidence="4">The sequence shown here is derived from an EMBL/GenBank/DDBJ whole genome shotgun (WGS) entry which is preliminary data.</text>
</comment>
<feature type="binding site" evidence="1">
    <location>
        <position position="155"/>
    </location>
    <ligand>
        <name>Ni(2+)</name>
        <dbReference type="ChEBI" id="CHEBI:49786"/>
    </ligand>
</feature>
<feature type="domain" description="3H" evidence="2">
    <location>
        <begin position="82"/>
        <end position="180"/>
    </location>
</feature>
<keyword evidence="1" id="KW-0479">Metal-binding</keyword>
<dbReference type="InterPro" id="IPR036388">
    <property type="entry name" value="WH-like_DNA-bd_sf"/>
</dbReference>
<sequence>MAEKQFQDKMKGNERRNFILRLLQSSAEAVTGGELADKTNVSRQIIVQDISILKAHNHPIIATSQGYIFMHEEGHSRTERVFACRHESSPDVTEDELALIVEHGGSIVNVVIEHQLYGDLTAALQLHTLQDVQKFISRLKATKAPLLSQLTDGVHLHTVTADSEEQLDEIEQALQAKGFLL</sequence>
<feature type="binding site" evidence="1">
    <location>
        <position position="96"/>
    </location>
    <ligand>
        <name>Ni(2+)</name>
        <dbReference type="ChEBI" id="CHEBI:49786"/>
    </ligand>
</feature>
<evidence type="ECO:0000256" key="1">
    <source>
        <dbReference type="PIRSR" id="PIRSR037847-1"/>
    </source>
</evidence>
<dbReference type="InterPro" id="IPR004173">
    <property type="entry name" value="3H_domain"/>
</dbReference>
<dbReference type="Gene3D" id="3.30.1340.20">
    <property type="entry name" value="3H domain"/>
    <property type="match status" value="1"/>
</dbReference>
<reference evidence="4 5" key="1">
    <citation type="submission" date="2018-03" db="EMBL/GenBank/DDBJ databases">
        <title>Genomic Encyclopedia of Type Strains, Phase III (KMG-III): the genomes of soil and plant-associated and newly described type strains.</title>
        <authorList>
            <person name="Whitman W."/>
        </authorList>
    </citation>
    <scope>NUCLEOTIDE SEQUENCE [LARGE SCALE GENOMIC DNA]</scope>
    <source>
        <strain evidence="4 5">CGMCC 1.07653</strain>
    </source>
</reference>
<dbReference type="RefSeq" id="WP_106588780.1">
    <property type="nucleotide sequence ID" value="NZ_PYAV01000007.1"/>
</dbReference>
<dbReference type="PIRSF" id="PIRSF037847">
    <property type="entry name" value="NiaR"/>
    <property type="match status" value="1"/>
</dbReference>
<dbReference type="OrthoDB" id="9792661at2"/>
<keyword evidence="1" id="KW-0533">Nickel</keyword>
<feature type="binding site" evidence="1">
    <location>
        <position position="157"/>
    </location>
    <ligand>
        <name>Ni(2+)</name>
        <dbReference type="ChEBI" id="CHEBI:49786"/>
    </ligand>
</feature>
<dbReference type="SUPFAM" id="SSF46785">
    <property type="entry name" value="Winged helix' DNA-binding domain"/>
    <property type="match status" value="1"/>
</dbReference>
<dbReference type="GO" id="GO:0046872">
    <property type="term" value="F:metal ion binding"/>
    <property type="evidence" value="ECO:0007669"/>
    <property type="project" value="UniProtKB-KW"/>
</dbReference>
<dbReference type="PANTHER" id="PTHR40068:SF1">
    <property type="entry name" value="TRANSCRIPTION REPRESSOR NIAR-RELATED"/>
    <property type="match status" value="1"/>
</dbReference>
<feature type="domain" description="Helix-turn-helix type 11" evidence="3">
    <location>
        <begin position="15"/>
        <end position="68"/>
    </location>
</feature>
<evidence type="ECO:0000259" key="3">
    <source>
        <dbReference type="Pfam" id="PF08279"/>
    </source>
</evidence>
<dbReference type="EMBL" id="PYAV01000007">
    <property type="protein sequence ID" value="PSL45133.1"/>
    <property type="molecule type" value="Genomic_DNA"/>
</dbReference>
<dbReference type="InterPro" id="IPR035922">
    <property type="entry name" value="3H_dom_sf"/>
</dbReference>